<accession>A0ABY8UVR7</accession>
<name>A0ABY8UVR7_9BACI</name>
<gene>
    <name evidence="1" type="ORF">QNI29_17990</name>
</gene>
<protein>
    <submittedName>
        <fullName evidence="1">Uncharacterized protein</fullName>
    </submittedName>
</protein>
<evidence type="ECO:0000313" key="1">
    <source>
        <dbReference type="EMBL" id="WIF97597.1"/>
    </source>
</evidence>
<dbReference type="Proteomes" id="UP001236652">
    <property type="component" value="Chromosome"/>
</dbReference>
<dbReference type="EMBL" id="CP126446">
    <property type="protein sequence ID" value="WIF97597.1"/>
    <property type="molecule type" value="Genomic_DNA"/>
</dbReference>
<organism evidence="1 2">
    <name type="scientific">Pontibacillus chungwhensis</name>
    <dbReference type="NCBI Taxonomy" id="265426"/>
    <lineage>
        <taxon>Bacteria</taxon>
        <taxon>Bacillati</taxon>
        <taxon>Bacillota</taxon>
        <taxon>Bacilli</taxon>
        <taxon>Bacillales</taxon>
        <taxon>Bacillaceae</taxon>
        <taxon>Pontibacillus</taxon>
    </lineage>
</organism>
<sequence>MQKVEHKLPPQEHNKMKTLFHTSTIPLRYLVVYTSYRFDGMGLYSVFGEWVVGWGGCGGKLFFWVLWAGLGWGAFMGCSGASGCRPDTWVGRSSALGGCSDTWVERSGASGCRPDTWVERSGTSGCRPDTWVERSGASGCRPDTWVKRSGASGCRPDT</sequence>
<proteinExistence type="predicted"/>
<evidence type="ECO:0000313" key="2">
    <source>
        <dbReference type="Proteomes" id="UP001236652"/>
    </source>
</evidence>
<dbReference type="RefSeq" id="WP_284526579.1">
    <property type="nucleotide sequence ID" value="NZ_CP126446.1"/>
</dbReference>
<reference evidence="1 2" key="1">
    <citation type="submission" date="2023-05" db="EMBL/GenBank/DDBJ databases">
        <title>Comparative genomics reveals the evidence of polycyclic aromatic hydrocarbons degradation in moderately halophilic genus Pontibacillus.</title>
        <authorList>
            <person name="Yang H."/>
            <person name="Qian Z."/>
        </authorList>
    </citation>
    <scope>NUCLEOTIDE SEQUENCE [LARGE SCALE GENOMIC DNA]</scope>
    <source>
        <strain evidence="2">HN14</strain>
    </source>
</reference>
<keyword evidence="2" id="KW-1185">Reference proteome</keyword>